<sequence>MCFGRWFLAATAVTRALSVFRSTLFPSAPADGVTTVQRYGRSVTAVHPRPARTCPARPAVIADVRPDRHPVHRDRLASPVMRSRAPLAQRGDRGAWGATRTAALLPALAVLLGALLMCLGHGTHGVVALHSAPTAVTVSPKQPTAVTVPAGRPTADGTAAHHGGRTVFRGVCPAGGSCCVPAVHAGGAVLAAPVPTAPALLRRVPGPPTPPDTPALPTGRPPPGAAPDLHVLQVQRT</sequence>
<reference evidence="2" key="1">
    <citation type="journal article" date="2014" name="Int. J. Syst. Evol. Microbiol.">
        <title>Complete genome sequence of Corynebacterium casei LMG S-19264T (=DSM 44701T), isolated from a smear-ripened cheese.</title>
        <authorList>
            <consortium name="US DOE Joint Genome Institute (JGI-PGF)"/>
            <person name="Walter F."/>
            <person name="Albersmeier A."/>
            <person name="Kalinowski J."/>
            <person name="Ruckert C."/>
        </authorList>
    </citation>
    <scope>NUCLEOTIDE SEQUENCE</scope>
    <source>
        <strain evidence="2">JCM 4125</strain>
    </source>
</reference>
<name>A0A918HES0_9ACTN</name>
<comment type="caution">
    <text evidence="2">The sequence shown here is derived from an EMBL/GenBank/DDBJ whole genome shotgun (WGS) entry which is preliminary data.</text>
</comment>
<keyword evidence="3" id="KW-1185">Reference proteome</keyword>
<protein>
    <submittedName>
        <fullName evidence="2">Uncharacterized protein</fullName>
    </submittedName>
</protein>
<feature type="compositionally biased region" description="Pro residues" evidence="1">
    <location>
        <begin position="205"/>
        <end position="225"/>
    </location>
</feature>
<dbReference type="AlphaFoldDB" id="A0A918HES0"/>
<accession>A0A918HES0</accession>
<feature type="region of interest" description="Disordered" evidence="1">
    <location>
        <begin position="201"/>
        <end position="237"/>
    </location>
</feature>
<gene>
    <name evidence="2" type="ORF">GCM10010226_40550</name>
</gene>
<proteinExistence type="predicted"/>
<dbReference type="EMBL" id="BMSA01000011">
    <property type="protein sequence ID" value="GGT59131.1"/>
    <property type="molecule type" value="Genomic_DNA"/>
</dbReference>
<organism evidence="2 3">
    <name type="scientific">Streptomyces phaeofaciens</name>
    <dbReference type="NCBI Taxonomy" id="68254"/>
    <lineage>
        <taxon>Bacteria</taxon>
        <taxon>Bacillati</taxon>
        <taxon>Actinomycetota</taxon>
        <taxon>Actinomycetes</taxon>
        <taxon>Kitasatosporales</taxon>
        <taxon>Streptomycetaceae</taxon>
        <taxon>Streptomyces</taxon>
    </lineage>
</organism>
<reference evidence="2" key="2">
    <citation type="submission" date="2020-09" db="EMBL/GenBank/DDBJ databases">
        <authorList>
            <person name="Sun Q."/>
            <person name="Ohkuma M."/>
        </authorList>
    </citation>
    <scope>NUCLEOTIDE SEQUENCE</scope>
    <source>
        <strain evidence="2">JCM 4125</strain>
    </source>
</reference>
<evidence type="ECO:0000313" key="2">
    <source>
        <dbReference type="EMBL" id="GGT59131.1"/>
    </source>
</evidence>
<evidence type="ECO:0000256" key="1">
    <source>
        <dbReference type="SAM" id="MobiDB-lite"/>
    </source>
</evidence>
<evidence type="ECO:0000313" key="3">
    <source>
        <dbReference type="Proteomes" id="UP000646776"/>
    </source>
</evidence>
<dbReference type="Proteomes" id="UP000646776">
    <property type="component" value="Unassembled WGS sequence"/>
</dbReference>